<keyword evidence="7" id="KW-1185">Reference proteome</keyword>
<dbReference type="PROSITE" id="PS50090">
    <property type="entry name" value="MYB_LIKE"/>
    <property type="match status" value="1"/>
</dbReference>
<dbReference type="InterPro" id="IPR006447">
    <property type="entry name" value="Myb_dom_plants"/>
</dbReference>
<dbReference type="Proteomes" id="UP000002640">
    <property type="component" value="Unassembled WGS sequence"/>
</dbReference>
<keyword evidence="3" id="KW-0539">Nucleus</keyword>
<evidence type="ECO:0000256" key="2">
    <source>
        <dbReference type="ARBA" id="ARBA00023163"/>
    </source>
</evidence>
<dbReference type="PANTHER" id="PTHR12802:SF155">
    <property type="entry name" value="DEUBIQUITINASE MYSM1"/>
    <property type="match status" value="1"/>
</dbReference>
<dbReference type="InterPro" id="IPR009057">
    <property type="entry name" value="Homeodomain-like_sf"/>
</dbReference>
<evidence type="ECO:0000313" key="6">
    <source>
        <dbReference type="EMBL" id="EGZ24394.1"/>
    </source>
</evidence>
<dbReference type="SMR" id="G4YW11"/>
<dbReference type="InterPro" id="IPR017930">
    <property type="entry name" value="Myb_dom"/>
</dbReference>
<evidence type="ECO:0000313" key="7">
    <source>
        <dbReference type="Proteomes" id="UP000002640"/>
    </source>
</evidence>
<dbReference type="KEGG" id="psoj:PHYSODRAFT_485385"/>
<dbReference type="Gene3D" id="1.10.10.60">
    <property type="entry name" value="Homeodomain-like"/>
    <property type="match status" value="1"/>
</dbReference>
<dbReference type="GeneID" id="20655879"/>
<protein>
    <submittedName>
        <fullName evidence="6">Uncharacterized protein</fullName>
    </submittedName>
</protein>
<dbReference type="RefSeq" id="XP_009519682.1">
    <property type="nucleotide sequence ID" value="XM_009521387.1"/>
</dbReference>
<dbReference type="OMA" id="ATDPMFD"/>
<sequence length="212" mass="23210">MTITESTRRQLFQTTRNRPQLIRMDQMRHAPQQAKAKARAAATNPSPIALGTWTVEEHELFLAALELYPSGPWKRVAGCIGTRTPRQVMTHAQKYRQRLQRRAASVTATTTVREAPRPAAKKVEARVLSVVVSPMPMPMPPAVATGEIQVEAGICLTNGGAHTATFADELPSSGHFPLLDVDFDFLAQLASDLMFDSVDVSLPGSDLEPLQL</sequence>
<proteinExistence type="predicted"/>
<dbReference type="InParanoid" id="G4YW11"/>
<dbReference type="EMBL" id="JH159152">
    <property type="protein sequence ID" value="EGZ24394.1"/>
    <property type="molecule type" value="Genomic_DNA"/>
</dbReference>
<feature type="domain" description="Myb-like" evidence="4">
    <location>
        <begin position="51"/>
        <end position="96"/>
    </location>
</feature>
<keyword evidence="1" id="KW-0805">Transcription regulation</keyword>
<dbReference type="AlphaFoldDB" id="G4YW11"/>
<accession>G4YW11</accession>
<evidence type="ECO:0000259" key="5">
    <source>
        <dbReference type="PROSITE" id="PS51294"/>
    </source>
</evidence>
<reference evidence="6 7" key="1">
    <citation type="journal article" date="2006" name="Science">
        <title>Phytophthora genome sequences uncover evolutionary origins and mechanisms of pathogenesis.</title>
        <authorList>
            <person name="Tyler B.M."/>
            <person name="Tripathy S."/>
            <person name="Zhang X."/>
            <person name="Dehal P."/>
            <person name="Jiang R.H."/>
            <person name="Aerts A."/>
            <person name="Arredondo F.D."/>
            <person name="Baxter L."/>
            <person name="Bensasson D."/>
            <person name="Beynon J.L."/>
            <person name="Chapman J."/>
            <person name="Damasceno C.M."/>
            <person name="Dorrance A.E."/>
            <person name="Dou D."/>
            <person name="Dickerman A.W."/>
            <person name="Dubchak I.L."/>
            <person name="Garbelotto M."/>
            <person name="Gijzen M."/>
            <person name="Gordon S.G."/>
            <person name="Govers F."/>
            <person name="Grunwald N.J."/>
            <person name="Huang W."/>
            <person name="Ivors K.L."/>
            <person name="Jones R.W."/>
            <person name="Kamoun S."/>
            <person name="Krampis K."/>
            <person name="Lamour K.H."/>
            <person name="Lee M.K."/>
            <person name="McDonald W.H."/>
            <person name="Medina M."/>
            <person name="Meijer H.J."/>
            <person name="Nordberg E.K."/>
            <person name="Maclean D.J."/>
            <person name="Ospina-Giraldo M.D."/>
            <person name="Morris P.F."/>
            <person name="Phuntumart V."/>
            <person name="Putnam N.H."/>
            <person name="Rash S."/>
            <person name="Rose J.K."/>
            <person name="Sakihama Y."/>
            <person name="Salamov A.A."/>
            <person name="Savidor A."/>
            <person name="Scheuring C.F."/>
            <person name="Smith B.M."/>
            <person name="Sobral B.W."/>
            <person name="Terry A."/>
            <person name="Torto-Alalibo T.A."/>
            <person name="Win J."/>
            <person name="Xu Z."/>
            <person name="Zhang H."/>
            <person name="Grigoriev I.V."/>
            <person name="Rokhsar D.S."/>
            <person name="Boore J.L."/>
        </authorList>
    </citation>
    <scope>NUCLEOTIDE SEQUENCE [LARGE SCALE GENOMIC DNA]</scope>
    <source>
        <strain evidence="6 7">P6497</strain>
    </source>
</reference>
<dbReference type="SMART" id="SM00717">
    <property type="entry name" value="SANT"/>
    <property type="match status" value="1"/>
</dbReference>
<organism evidence="6 7">
    <name type="scientific">Phytophthora sojae (strain P6497)</name>
    <name type="common">Soybean stem and root rot agent</name>
    <name type="synonym">Phytophthora megasperma f. sp. glycines</name>
    <dbReference type="NCBI Taxonomy" id="1094619"/>
    <lineage>
        <taxon>Eukaryota</taxon>
        <taxon>Sar</taxon>
        <taxon>Stramenopiles</taxon>
        <taxon>Oomycota</taxon>
        <taxon>Peronosporomycetes</taxon>
        <taxon>Peronosporales</taxon>
        <taxon>Peronosporaceae</taxon>
        <taxon>Phytophthora</taxon>
    </lineage>
</organism>
<evidence type="ECO:0000256" key="1">
    <source>
        <dbReference type="ARBA" id="ARBA00023015"/>
    </source>
</evidence>
<feature type="domain" description="HTH myb-type" evidence="5">
    <location>
        <begin position="51"/>
        <end position="100"/>
    </location>
</feature>
<dbReference type="SUPFAM" id="SSF46689">
    <property type="entry name" value="Homeodomain-like"/>
    <property type="match status" value="1"/>
</dbReference>
<dbReference type="STRING" id="1094619.G4YW11"/>
<keyword evidence="2" id="KW-0804">Transcription</keyword>
<evidence type="ECO:0000259" key="4">
    <source>
        <dbReference type="PROSITE" id="PS50090"/>
    </source>
</evidence>
<dbReference type="Pfam" id="PF00249">
    <property type="entry name" value="Myb_DNA-binding"/>
    <property type="match status" value="1"/>
</dbReference>
<name>G4YW11_PHYSP</name>
<evidence type="ECO:0000256" key="3">
    <source>
        <dbReference type="ARBA" id="ARBA00023242"/>
    </source>
</evidence>
<gene>
    <name evidence="6" type="ORF">PHYSODRAFT_485385</name>
</gene>
<dbReference type="InterPro" id="IPR001005">
    <property type="entry name" value="SANT/Myb"/>
</dbReference>
<dbReference type="PANTHER" id="PTHR12802">
    <property type="entry name" value="SWI/SNF COMPLEX-RELATED"/>
    <property type="match status" value="1"/>
</dbReference>
<dbReference type="CDD" id="cd00167">
    <property type="entry name" value="SANT"/>
    <property type="match status" value="1"/>
</dbReference>
<dbReference type="PROSITE" id="PS51294">
    <property type="entry name" value="HTH_MYB"/>
    <property type="match status" value="1"/>
</dbReference>
<dbReference type="GO" id="GO:0003677">
    <property type="term" value="F:DNA binding"/>
    <property type="evidence" value="ECO:0007669"/>
    <property type="project" value="InterPro"/>
</dbReference>
<dbReference type="NCBIfam" id="TIGR01557">
    <property type="entry name" value="myb_SHAQKYF"/>
    <property type="match status" value="1"/>
</dbReference>